<keyword evidence="3" id="KW-1185">Reference proteome</keyword>
<dbReference type="RefSeq" id="WP_099386859.1">
    <property type="nucleotide sequence ID" value="NZ_JANSWH010000008.1"/>
</dbReference>
<accession>A0A2G3DZZ9</accession>
<reference evidence="2 3" key="1">
    <citation type="submission" date="2017-10" db="EMBL/GenBank/DDBJ databases">
        <title>Resolving the taxonomy of Roseburia spp., Eubacterium rectale and Agathobacter spp. through phylogenomic analysis.</title>
        <authorList>
            <person name="Sheridan P.O."/>
            <person name="Walker A.W."/>
            <person name="Duncan S.H."/>
            <person name="Scott K.P."/>
            <person name="Toole P.W.O."/>
            <person name="Luis P."/>
            <person name="Flint H.J."/>
        </authorList>
    </citation>
    <scope>NUCLEOTIDE SEQUENCE [LARGE SCALE GENOMIC DNA]</scope>
    <source>
        <strain evidence="2 3">JK623</strain>
    </source>
</reference>
<sequence length="253" mass="28331">MSTIDSLGTSMVNALAGKSKTNETPNNASKYGNVVGNPQLSDSAADYYESLKSKYSNLEFVLVDNNSVDTAEQQAAKYMSSGKTVVLLDAAKIEKMASDTAYREKYETLIEDGVKQLDQMSEQMKASGANVKGYGIRINDDGTYTMFAVLEKAAAQQKERIAKEQEARAEERKEQRRERAEKFRDKLNNDLSERSEELKSLGTDRDVTKFDIVSASNLEELADRIADYAQNQRLNHVQTPEETYMGQSIDFKL</sequence>
<dbReference type="EMBL" id="PDYG01000129">
    <property type="protein sequence ID" value="PHU36612.1"/>
    <property type="molecule type" value="Genomic_DNA"/>
</dbReference>
<proteinExistence type="predicted"/>
<dbReference type="Proteomes" id="UP000224563">
    <property type="component" value="Unassembled WGS sequence"/>
</dbReference>
<comment type="caution">
    <text evidence="2">The sequence shown here is derived from an EMBL/GenBank/DDBJ whole genome shotgun (WGS) entry which is preliminary data.</text>
</comment>
<evidence type="ECO:0000256" key="1">
    <source>
        <dbReference type="SAM" id="MobiDB-lite"/>
    </source>
</evidence>
<dbReference type="AlphaFoldDB" id="A0A2G3DZZ9"/>
<evidence type="ECO:0000313" key="2">
    <source>
        <dbReference type="EMBL" id="PHU36612.1"/>
    </source>
</evidence>
<evidence type="ECO:0000313" key="3">
    <source>
        <dbReference type="Proteomes" id="UP000224563"/>
    </source>
</evidence>
<protein>
    <submittedName>
        <fullName evidence="2">Uncharacterized protein</fullName>
    </submittedName>
</protein>
<dbReference type="Pfam" id="PF19498">
    <property type="entry name" value="DUF6033"/>
    <property type="match status" value="1"/>
</dbReference>
<gene>
    <name evidence="2" type="ORF">CSX02_12045</name>
</gene>
<dbReference type="InterPro" id="IPR046097">
    <property type="entry name" value="DUF6033"/>
</dbReference>
<reference evidence="2 3" key="2">
    <citation type="submission" date="2017-10" db="EMBL/GenBank/DDBJ databases">
        <authorList>
            <person name="Banno H."/>
            <person name="Chua N.-H."/>
        </authorList>
    </citation>
    <scope>NUCLEOTIDE SEQUENCE [LARGE SCALE GENOMIC DNA]</scope>
    <source>
        <strain evidence="2 3">JK623</strain>
    </source>
</reference>
<name>A0A2G3DZZ9_9FIRM</name>
<feature type="region of interest" description="Disordered" evidence="1">
    <location>
        <begin position="161"/>
        <end position="188"/>
    </location>
</feature>
<organism evidence="2 3">
    <name type="scientific">Agathobacter ruminis</name>
    <dbReference type="NCBI Taxonomy" id="1712665"/>
    <lineage>
        <taxon>Bacteria</taxon>
        <taxon>Bacillati</taxon>
        <taxon>Bacillota</taxon>
        <taxon>Clostridia</taxon>
        <taxon>Lachnospirales</taxon>
        <taxon>Lachnospiraceae</taxon>
        <taxon>Agathobacter</taxon>
    </lineage>
</organism>